<evidence type="ECO:0000313" key="2">
    <source>
        <dbReference type="EMBL" id="KAG2373865.1"/>
    </source>
</evidence>
<keyword evidence="3" id="KW-1185">Reference proteome</keyword>
<dbReference type="RefSeq" id="XP_044543039.1">
    <property type="nucleotide sequence ID" value="XM_044687440.1"/>
</dbReference>
<dbReference type="AlphaFoldDB" id="A0AA88KCI3"/>
<feature type="compositionally biased region" description="Acidic residues" evidence="1">
    <location>
        <begin position="108"/>
        <end position="122"/>
    </location>
</feature>
<feature type="region of interest" description="Disordered" evidence="1">
    <location>
        <begin position="108"/>
        <end position="147"/>
    </location>
</feature>
<gene>
    <name evidence="2" type="ORF">C9374_011750</name>
</gene>
<name>A0AA88KCI3_NAELO</name>
<organism evidence="2 3">
    <name type="scientific">Naegleria lovaniensis</name>
    <name type="common">Amoeba</name>
    <dbReference type="NCBI Taxonomy" id="51637"/>
    <lineage>
        <taxon>Eukaryota</taxon>
        <taxon>Discoba</taxon>
        <taxon>Heterolobosea</taxon>
        <taxon>Tetramitia</taxon>
        <taxon>Eutetramitia</taxon>
        <taxon>Vahlkampfiidae</taxon>
        <taxon>Naegleria</taxon>
    </lineage>
</organism>
<feature type="compositionally biased region" description="Polar residues" evidence="1">
    <location>
        <begin position="132"/>
        <end position="146"/>
    </location>
</feature>
<accession>A0AA88KCI3</accession>
<dbReference type="GeneID" id="68104204"/>
<protein>
    <submittedName>
        <fullName evidence="2">Uncharacterized protein</fullName>
    </submittedName>
</protein>
<evidence type="ECO:0000256" key="1">
    <source>
        <dbReference type="SAM" id="MobiDB-lite"/>
    </source>
</evidence>
<reference evidence="2 3" key="1">
    <citation type="journal article" date="2018" name="BMC Genomics">
        <title>The genome of Naegleria lovaniensis, the basis for a comparative approach to unravel pathogenicity factors of the human pathogenic amoeba N. fowleri.</title>
        <authorList>
            <person name="Liechti N."/>
            <person name="Schurch N."/>
            <person name="Bruggmann R."/>
            <person name="Wittwer M."/>
        </authorList>
    </citation>
    <scope>NUCLEOTIDE SEQUENCE [LARGE SCALE GENOMIC DNA]</scope>
    <source>
        <strain evidence="2 3">ATCC 30569</strain>
    </source>
</reference>
<comment type="caution">
    <text evidence="2">The sequence shown here is derived from an EMBL/GenBank/DDBJ whole genome shotgun (WGS) entry which is preliminary data.</text>
</comment>
<feature type="region of interest" description="Disordered" evidence="1">
    <location>
        <begin position="59"/>
        <end position="87"/>
    </location>
</feature>
<evidence type="ECO:0000313" key="3">
    <source>
        <dbReference type="Proteomes" id="UP000816034"/>
    </source>
</evidence>
<proteinExistence type="predicted"/>
<sequence length="232" mass="25682">MSSISNESGSDELPKFVLFNNRFYRYVGISVSDFDPDGALYTYLFSFDDDEEDVIPQTQTNTNLNSNHGAAASSSTAGPLQGNNSDHILNATANTASTTSTNLNISIQDDEDDENEEDDEDLSAGGGGEASHAQTQPTTAMPQLNTSKKDGHEFDILQAIYQVTGQLLVNEEERKAIIRYVLWFINLSFKNAELERKTIASAIKRGDLEQNLIDIGFKEQASIIKYVKYIYD</sequence>
<dbReference type="EMBL" id="PYSW02000050">
    <property type="protein sequence ID" value="KAG2373865.1"/>
    <property type="molecule type" value="Genomic_DNA"/>
</dbReference>
<dbReference type="Proteomes" id="UP000816034">
    <property type="component" value="Unassembled WGS sequence"/>
</dbReference>